<accession>A0A9Y1FL89</accession>
<dbReference type="AlphaFoldDB" id="A0A9Y1FL89"/>
<organism evidence="1">
    <name type="scientific">Candidatus Heimdallarchaeum aukensis</name>
    <dbReference type="NCBI Taxonomy" id="2876573"/>
    <lineage>
        <taxon>Archaea</taxon>
        <taxon>Promethearchaeati</taxon>
        <taxon>Candidatus Heimdallarchaeota</taxon>
        <taxon>Candidatus Heimdallarchaeia (ex Rinke et al. 2021) (nom. nud.)</taxon>
        <taxon>Candidatus Heimdallarchaeales</taxon>
        <taxon>Candidatus Heimdallarchaeaceae</taxon>
        <taxon>Candidatus Heimdallarchaeum</taxon>
    </lineage>
</organism>
<protein>
    <submittedName>
        <fullName evidence="1">Uncharacterized protein</fullName>
    </submittedName>
</protein>
<dbReference type="EMBL" id="CP084166">
    <property type="protein sequence ID" value="UJG41065.1"/>
    <property type="molecule type" value="Genomic_DNA"/>
</dbReference>
<reference evidence="1" key="1">
    <citation type="journal article" date="2022" name="Nat. Microbiol.">
        <title>Unique mobile elements and scalable gene flow at the prokaryote-eukaryote boundary revealed by circularized Asgard archaea genomes.</title>
        <authorList>
            <person name="Wu F."/>
            <person name="Speth D.R."/>
            <person name="Philosof A."/>
            <person name="Cremiere A."/>
            <person name="Narayanan A."/>
            <person name="Barco R.A."/>
            <person name="Connon S.A."/>
            <person name="Amend J.P."/>
            <person name="Antoshechkin I.A."/>
            <person name="Orphan V.J."/>
        </authorList>
    </citation>
    <scope>NUCLEOTIDE SEQUENCE</scope>
    <source>
        <strain evidence="1">PM71</strain>
    </source>
</reference>
<name>A0A9Y1FL89_9ARCH</name>
<proteinExistence type="predicted"/>
<evidence type="ECO:0000313" key="1">
    <source>
        <dbReference type="EMBL" id="UJG41065.1"/>
    </source>
</evidence>
<gene>
    <name evidence="1" type="ORF">K9W45_01065</name>
</gene>
<dbReference type="Proteomes" id="UP001201020">
    <property type="component" value="Chromosome"/>
</dbReference>
<sequence>MVTAEKKVVYILENQPKGYLLRALKLLEKTSEYERLKGYCLVYSRFDWLPKEFRDYIIQKWNRENKESKTFTKLKKYLNKKFQ</sequence>